<name>A0ACB8BIY3_9AGAM</name>
<protein>
    <submittedName>
        <fullName evidence="1">Uncharacterized protein</fullName>
    </submittedName>
</protein>
<dbReference type="Proteomes" id="UP000790709">
    <property type="component" value="Unassembled WGS sequence"/>
</dbReference>
<evidence type="ECO:0000313" key="1">
    <source>
        <dbReference type="EMBL" id="KAH7925539.1"/>
    </source>
</evidence>
<dbReference type="EMBL" id="MU266400">
    <property type="protein sequence ID" value="KAH7925539.1"/>
    <property type="molecule type" value="Genomic_DNA"/>
</dbReference>
<sequence length="549" mass="61032">MMWKDAFAKGVASYKKSQFSDALTHFDEAITLGCDQFSIYDSRAAVYEKIGNFKAALRDSKKVIDLAPERWQGYARSARLFHQLEKHEAVVRMADLALERVKSDDIQRRADLCGLKKQAIDAQAALEHRRIANSTYHIGKLPVELFTSIFLLVLEEDAARVVTLSHVCRHWRNITIATPCLWRTLVISDKHPVRKVQTWIQRSKSHIFALIFRPSTPELDSPAIFTALTPLSWNSLQVCKASGRWLMSLHHILGQLSMLQAISNLEELDLIDCSAIDDVVEHFQNSKLRTLTLGGTTSLNSSSWQHIRSLVSLTIRANHAGNDILGALQMNPMLESFILDHTQPVSLTGNLRPPVSMPHLKHLELRNLLSPRSVLVSAHAPSLRILRIFNAPMSVDESLAQMTDVGVDNLVELSIGSSPVTSRTLRALLLKASLLETLQISSIHGVVNDVLEALSKPERTTGELLCPSLKHVDISRTADVQTGIVMGLVKSRMHAGGEEGTAGTLAGVETLRMDGCPKIDAEVLPWLRTKVKLVSCVYMSRKEARAARR</sequence>
<evidence type="ECO:0000313" key="2">
    <source>
        <dbReference type="Proteomes" id="UP000790709"/>
    </source>
</evidence>
<keyword evidence="2" id="KW-1185">Reference proteome</keyword>
<reference evidence="1" key="1">
    <citation type="journal article" date="2021" name="New Phytol.">
        <title>Evolutionary innovations through gain and loss of genes in the ectomycorrhizal Boletales.</title>
        <authorList>
            <person name="Wu G."/>
            <person name="Miyauchi S."/>
            <person name="Morin E."/>
            <person name="Kuo A."/>
            <person name="Drula E."/>
            <person name="Varga T."/>
            <person name="Kohler A."/>
            <person name="Feng B."/>
            <person name="Cao Y."/>
            <person name="Lipzen A."/>
            <person name="Daum C."/>
            <person name="Hundley H."/>
            <person name="Pangilinan J."/>
            <person name="Johnson J."/>
            <person name="Barry K."/>
            <person name="LaButti K."/>
            <person name="Ng V."/>
            <person name="Ahrendt S."/>
            <person name="Min B."/>
            <person name="Choi I.G."/>
            <person name="Park H."/>
            <person name="Plett J.M."/>
            <person name="Magnuson J."/>
            <person name="Spatafora J.W."/>
            <person name="Nagy L.G."/>
            <person name="Henrissat B."/>
            <person name="Grigoriev I.V."/>
            <person name="Yang Z.L."/>
            <person name="Xu J."/>
            <person name="Martin F.M."/>
        </authorList>
    </citation>
    <scope>NUCLEOTIDE SEQUENCE</scope>
    <source>
        <strain evidence="1">KUC20120723A-06</strain>
    </source>
</reference>
<organism evidence="1 2">
    <name type="scientific">Leucogyrophana mollusca</name>
    <dbReference type="NCBI Taxonomy" id="85980"/>
    <lineage>
        <taxon>Eukaryota</taxon>
        <taxon>Fungi</taxon>
        <taxon>Dikarya</taxon>
        <taxon>Basidiomycota</taxon>
        <taxon>Agaricomycotina</taxon>
        <taxon>Agaricomycetes</taxon>
        <taxon>Agaricomycetidae</taxon>
        <taxon>Boletales</taxon>
        <taxon>Boletales incertae sedis</taxon>
        <taxon>Leucogyrophana</taxon>
    </lineage>
</organism>
<comment type="caution">
    <text evidence="1">The sequence shown here is derived from an EMBL/GenBank/DDBJ whole genome shotgun (WGS) entry which is preliminary data.</text>
</comment>
<gene>
    <name evidence="1" type="ORF">BV22DRAFT_1088860</name>
</gene>
<accession>A0ACB8BIY3</accession>
<proteinExistence type="predicted"/>